<dbReference type="SUPFAM" id="SSF50447">
    <property type="entry name" value="Translation proteins"/>
    <property type="match status" value="1"/>
</dbReference>
<evidence type="ECO:0000313" key="3">
    <source>
        <dbReference type="EMBL" id="CAD8231103.1"/>
    </source>
</evidence>
<dbReference type="CDD" id="cd03691">
    <property type="entry name" value="BipA_TypA_II"/>
    <property type="match status" value="1"/>
</dbReference>
<dbReference type="Gene3D" id="2.40.50.250">
    <property type="entry name" value="bipa protein"/>
    <property type="match status" value="1"/>
</dbReference>
<dbReference type="Pfam" id="PF00679">
    <property type="entry name" value="EFG_C"/>
    <property type="match status" value="1"/>
</dbReference>
<dbReference type="GO" id="GO:0003924">
    <property type="term" value="F:GTPase activity"/>
    <property type="evidence" value="ECO:0007669"/>
    <property type="project" value="TreeGrafter"/>
</dbReference>
<dbReference type="PANTHER" id="PTHR42908:SF8">
    <property type="entry name" value="TR-TYPE G DOMAIN-CONTAINING PROTEIN"/>
    <property type="match status" value="1"/>
</dbReference>
<organism evidence="3">
    <name type="scientific">Prasinoderma coloniale</name>
    <dbReference type="NCBI Taxonomy" id="156133"/>
    <lineage>
        <taxon>Eukaryota</taxon>
        <taxon>Viridiplantae</taxon>
        <taxon>Prasinodermophyta</taxon>
        <taxon>Prasinodermophyceae</taxon>
        <taxon>Prasinodermales</taxon>
        <taxon>Prasinodermaceae</taxon>
        <taxon>Prasinoderma</taxon>
    </lineage>
</organism>
<dbReference type="SUPFAM" id="SSF54980">
    <property type="entry name" value="EF-G C-terminal domain-like"/>
    <property type="match status" value="2"/>
</dbReference>
<dbReference type="FunFam" id="2.40.50.250:FF:000001">
    <property type="entry name" value="GTP-binding protein TypA"/>
    <property type="match status" value="1"/>
</dbReference>
<dbReference type="GO" id="GO:1990904">
    <property type="term" value="C:ribonucleoprotein complex"/>
    <property type="evidence" value="ECO:0007669"/>
    <property type="project" value="TreeGrafter"/>
</dbReference>
<dbReference type="CDD" id="cd03710">
    <property type="entry name" value="BipA_TypA_C"/>
    <property type="match status" value="1"/>
</dbReference>
<dbReference type="Pfam" id="PF21018">
    <property type="entry name" value="BipA_C"/>
    <property type="match status" value="1"/>
</dbReference>
<dbReference type="PANTHER" id="PTHR42908">
    <property type="entry name" value="TRANSLATION ELONGATION FACTOR-RELATED"/>
    <property type="match status" value="1"/>
</dbReference>
<gene>
    <name evidence="3" type="ORF">PCOL08062_LOCUS1857</name>
</gene>
<protein>
    <recommendedName>
        <fullName evidence="4">Elongation factor EFG domain-containing protein</fullName>
    </recommendedName>
</protein>
<dbReference type="EMBL" id="HBDZ01002334">
    <property type="protein sequence ID" value="CAD8231103.1"/>
    <property type="molecule type" value="Transcribed_RNA"/>
</dbReference>
<name>A0A7R9TBQ0_9VIRI</name>
<dbReference type="Gene3D" id="2.40.30.10">
    <property type="entry name" value="Translation factors"/>
    <property type="match status" value="1"/>
</dbReference>
<evidence type="ECO:0008006" key="4">
    <source>
        <dbReference type="Google" id="ProtNLM"/>
    </source>
</evidence>
<dbReference type="AlphaFoldDB" id="A0A7R9TBQ0"/>
<dbReference type="InterPro" id="IPR009000">
    <property type="entry name" value="Transl_B-barrel_sf"/>
</dbReference>
<dbReference type="Gene3D" id="3.30.70.870">
    <property type="entry name" value="Elongation Factor G (Translational Gtpase), domain 3"/>
    <property type="match status" value="1"/>
</dbReference>
<reference evidence="3" key="1">
    <citation type="submission" date="2021-01" db="EMBL/GenBank/DDBJ databases">
        <authorList>
            <person name="Corre E."/>
            <person name="Pelletier E."/>
            <person name="Niang G."/>
            <person name="Scheremetjew M."/>
            <person name="Finn R."/>
            <person name="Kale V."/>
            <person name="Holt S."/>
            <person name="Cochrane G."/>
            <person name="Meng A."/>
            <person name="Brown T."/>
            <person name="Cohen L."/>
        </authorList>
    </citation>
    <scope>NUCLEOTIDE SEQUENCE</scope>
    <source>
        <strain evidence="3">CCMP1413</strain>
    </source>
</reference>
<evidence type="ECO:0000259" key="1">
    <source>
        <dbReference type="Pfam" id="PF00679"/>
    </source>
</evidence>
<dbReference type="InterPro" id="IPR048876">
    <property type="entry name" value="BipA_C"/>
</dbReference>
<dbReference type="InterPro" id="IPR035651">
    <property type="entry name" value="BipA_V"/>
</dbReference>
<proteinExistence type="predicted"/>
<dbReference type="Gene3D" id="3.30.70.240">
    <property type="match status" value="1"/>
</dbReference>
<feature type="domain" description="TypA/BipA C-terminal" evidence="2">
    <location>
        <begin position="324"/>
        <end position="431"/>
    </location>
</feature>
<dbReference type="InterPro" id="IPR035647">
    <property type="entry name" value="EFG_III/V"/>
</dbReference>
<dbReference type="FunFam" id="3.30.70.240:FF:000002">
    <property type="entry name" value="GTP-binding protein TypA"/>
    <property type="match status" value="1"/>
</dbReference>
<sequence>MAPLLDALLEAMPAPAVAPEAPFAMLVSMVSRDPYLGRIVTGRVMAGSAGVGDRLKALGAGGEPKPAGVGASADGLARVAKVLKRRGTESVEIERAVAGDIVSLAGVGGASVTDTVCAPEVGEALPATPIDAPTLAMTFSVNDSPLAGKEADGSPRKGGAVLTAAKLGERLAAEAETNVSLRVRPAEGAGEAFEVQGRGELHLGVLLETLTREGYELSVSPPAVLYREGEDGELAEPVEEVMADVADEHAGAIIEALTQRLGELQDMSSGLPGGRTRLSFRAPTRGLVGFRAQFVGITRGTGVATRRVLGYERKRGALGGLRSGVMVSMADGAATLHALGALEQRGTLFIEPGDACYAGMIIGENAREGDLDVNPVRAKKLDNMRTQSKDEKVRLQPPRRLTLEDAMGYVAADELIECAAGAVRLRKRLLDPSKRKRAAR</sequence>
<dbReference type="InterPro" id="IPR042116">
    <property type="entry name" value="TypA/BipA_C"/>
</dbReference>
<accession>A0A7R9TBQ0</accession>
<dbReference type="InterPro" id="IPR000640">
    <property type="entry name" value="EFG_V-like"/>
</dbReference>
<evidence type="ECO:0000259" key="2">
    <source>
        <dbReference type="Pfam" id="PF21018"/>
    </source>
</evidence>
<dbReference type="GO" id="GO:0005829">
    <property type="term" value="C:cytosol"/>
    <property type="evidence" value="ECO:0007669"/>
    <property type="project" value="TreeGrafter"/>
</dbReference>
<dbReference type="InterPro" id="IPR047042">
    <property type="entry name" value="BipA_II"/>
</dbReference>
<feature type="domain" description="Elongation factor EFG" evidence="1">
    <location>
        <begin position="234"/>
        <end position="315"/>
    </location>
</feature>